<dbReference type="InterPro" id="IPR003661">
    <property type="entry name" value="HisK_dim/P_dom"/>
</dbReference>
<dbReference type="EMBL" id="VSSQ01000434">
    <property type="protein sequence ID" value="MPL94602.1"/>
    <property type="molecule type" value="Genomic_DNA"/>
</dbReference>
<dbReference type="Gene3D" id="3.30.565.10">
    <property type="entry name" value="Histidine kinase-like ATPase, C-terminal domain"/>
    <property type="match status" value="1"/>
</dbReference>
<dbReference type="Gene3D" id="3.30.450.20">
    <property type="entry name" value="PAS domain"/>
    <property type="match status" value="3"/>
</dbReference>
<keyword evidence="12 13" id="KW-0472">Membrane</keyword>
<comment type="catalytic activity">
    <reaction evidence="1">
        <text>ATP + protein L-histidine = ADP + protein N-phospho-L-histidine.</text>
        <dbReference type="EC" id="2.7.13.3"/>
    </reaction>
</comment>
<evidence type="ECO:0000313" key="17">
    <source>
        <dbReference type="EMBL" id="MPL94602.1"/>
    </source>
</evidence>
<dbReference type="Pfam" id="PF02518">
    <property type="entry name" value="HATPase_c"/>
    <property type="match status" value="1"/>
</dbReference>
<dbReference type="InterPro" id="IPR035965">
    <property type="entry name" value="PAS-like_dom_sf"/>
</dbReference>
<dbReference type="SMART" id="SM00388">
    <property type="entry name" value="HisKA"/>
    <property type="match status" value="1"/>
</dbReference>
<dbReference type="PRINTS" id="PR00344">
    <property type="entry name" value="BCTRLSENSOR"/>
</dbReference>
<sequence length="842" mass="96230">MVALLKEIDDVKNKLMNYSILCLLIITLPATIFSIIHLVKEGHFPDYGVGILQSLLILFLFLIRNIIGQKTKANLITISFIIGGLAGNLFFGSLGDQFLTVIGIALISLFYGKKPGIFYFFVAFIGFLTLEILFRENIIERDINYNEYFSDVRNWIISFITLTITALILIFSISYFNHFLISLVDKLGEKNGELDTLNTAYKNVMSKVEESEKKYKSIFETLREGVILTNEKGDIIDCNKAAECILDISKEDILQINLHQKNFHLVYPDLSPVPNEECPGVKTLINGFPINNFEVGMRTKRDFRWLILNSASIKAKGYGVFLTLNDITDFKKLESNQIIFNRYFEAFLENIEDYVVFRDREGKIIFCSQSLAQITGYSDWRDIIGRNYEDIFPGEIAKTYKEEDDVVYQTGEKLIGKVNTFLIKNSEIRYEQTNKIPLFDDDKNVVGIISIGRDITEILREKELIQEKEEKINLLLNSAAEGIYGVDVDGNCTFANKSCVNMLGYSSEDEMLGRNIHKLIHHSYENGKPMDLSECKMQATILNNVETHSEDEVFWRKDGTKVEVEYFSFPQVQNGKVIGYVVTFLDISERKKTEKQIISFAKDLQKLNSDKDKFIRILAHDLKNPFNSIIGFSEYIIQNLGSIEKDEIEEFTKMINDSSEKAYTLLEEILLWLKVQSGQLSVQKTKIELRNIVLNIIENLSPLAQNKSIKLSCNIPQDVYIEADINMFKTILRNLITNSIKFTNENGEIEVNIEEIEKRIKIIVADNGVGMSQDLAKNLFTDQVNQTEEGTKGEKGTGLGLTIIKELVQKHKELIWAESEIGKGSRFIVTMPKITKKDEETI</sequence>
<dbReference type="CDD" id="cd00075">
    <property type="entry name" value="HATPase"/>
    <property type="match status" value="1"/>
</dbReference>
<keyword evidence="6 13" id="KW-0812">Transmembrane</keyword>
<feature type="transmembrane region" description="Helical" evidence="13">
    <location>
        <begin position="117"/>
        <end position="134"/>
    </location>
</feature>
<evidence type="ECO:0000256" key="3">
    <source>
        <dbReference type="ARBA" id="ARBA00012438"/>
    </source>
</evidence>
<dbReference type="InterPro" id="IPR000014">
    <property type="entry name" value="PAS"/>
</dbReference>
<dbReference type="Pfam" id="PF00989">
    <property type="entry name" value="PAS"/>
    <property type="match status" value="2"/>
</dbReference>
<keyword evidence="7" id="KW-0547">Nucleotide-binding</keyword>
<comment type="subcellular location">
    <subcellularLocation>
        <location evidence="2">Membrane</location>
        <topology evidence="2">Multi-pass membrane protein</topology>
    </subcellularLocation>
</comment>
<keyword evidence="10 13" id="KW-1133">Transmembrane helix</keyword>
<comment type="caution">
    <text evidence="17">The sequence shown here is derived from an EMBL/GenBank/DDBJ whole genome shotgun (WGS) entry which is preliminary data.</text>
</comment>
<evidence type="ECO:0000259" key="15">
    <source>
        <dbReference type="PROSITE" id="PS50112"/>
    </source>
</evidence>
<dbReference type="SUPFAM" id="SSF55785">
    <property type="entry name" value="PYP-like sensor domain (PAS domain)"/>
    <property type="match status" value="3"/>
</dbReference>
<evidence type="ECO:0000256" key="6">
    <source>
        <dbReference type="ARBA" id="ARBA00022692"/>
    </source>
</evidence>
<evidence type="ECO:0000256" key="13">
    <source>
        <dbReference type="SAM" id="Phobius"/>
    </source>
</evidence>
<keyword evidence="5 17" id="KW-0808">Transferase</keyword>
<dbReference type="AlphaFoldDB" id="A0A644VVX1"/>
<dbReference type="GO" id="GO:0000155">
    <property type="term" value="F:phosphorelay sensor kinase activity"/>
    <property type="evidence" value="ECO:0007669"/>
    <property type="project" value="InterPro"/>
</dbReference>
<dbReference type="InterPro" id="IPR050351">
    <property type="entry name" value="BphY/WalK/GraS-like"/>
</dbReference>
<dbReference type="InterPro" id="IPR001610">
    <property type="entry name" value="PAC"/>
</dbReference>
<dbReference type="InterPro" id="IPR036097">
    <property type="entry name" value="HisK_dim/P_sf"/>
</dbReference>
<organism evidence="17">
    <name type="scientific">bioreactor metagenome</name>
    <dbReference type="NCBI Taxonomy" id="1076179"/>
    <lineage>
        <taxon>unclassified sequences</taxon>
        <taxon>metagenomes</taxon>
        <taxon>ecological metagenomes</taxon>
    </lineage>
</organism>
<dbReference type="SMART" id="SM00387">
    <property type="entry name" value="HATPase_c"/>
    <property type="match status" value="1"/>
</dbReference>
<dbReference type="GO" id="GO:0005524">
    <property type="term" value="F:ATP binding"/>
    <property type="evidence" value="ECO:0007669"/>
    <property type="project" value="UniProtKB-KW"/>
</dbReference>
<dbReference type="CDD" id="cd00130">
    <property type="entry name" value="PAS"/>
    <property type="match status" value="3"/>
</dbReference>
<dbReference type="PROSITE" id="PS50112">
    <property type="entry name" value="PAS"/>
    <property type="match status" value="3"/>
</dbReference>
<feature type="domain" description="PAC" evidence="16">
    <location>
        <begin position="409"/>
        <end position="467"/>
    </location>
</feature>
<keyword evidence="4" id="KW-0597">Phosphoprotein</keyword>
<feature type="domain" description="Histidine kinase" evidence="14">
    <location>
        <begin position="617"/>
        <end position="835"/>
    </location>
</feature>
<dbReference type="PROSITE" id="PS50113">
    <property type="entry name" value="PAC"/>
    <property type="match status" value="2"/>
</dbReference>
<evidence type="ECO:0000256" key="7">
    <source>
        <dbReference type="ARBA" id="ARBA00022741"/>
    </source>
</evidence>
<feature type="transmembrane region" description="Helical" evidence="13">
    <location>
        <begin position="48"/>
        <end position="67"/>
    </location>
</feature>
<gene>
    <name evidence="17" type="primary">sasA_120</name>
    <name evidence="17" type="ORF">SDC9_40756</name>
</gene>
<reference evidence="17" key="1">
    <citation type="submission" date="2019-08" db="EMBL/GenBank/DDBJ databases">
        <authorList>
            <person name="Kucharzyk K."/>
            <person name="Murdoch R.W."/>
            <person name="Higgins S."/>
            <person name="Loffler F."/>
        </authorList>
    </citation>
    <scope>NUCLEOTIDE SEQUENCE</scope>
</reference>
<dbReference type="GO" id="GO:0006355">
    <property type="term" value="P:regulation of DNA-templated transcription"/>
    <property type="evidence" value="ECO:0007669"/>
    <property type="project" value="InterPro"/>
</dbReference>
<evidence type="ECO:0000256" key="10">
    <source>
        <dbReference type="ARBA" id="ARBA00022989"/>
    </source>
</evidence>
<dbReference type="EC" id="2.7.13.3" evidence="3"/>
<dbReference type="GO" id="GO:0007234">
    <property type="term" value="P:osmosensory signaling via phosphorelay pathway"/>
    <property type="evidence" value="ECO:0007669"/>
    <property type="project" value="TreeGrafter"/>
</dbReference>
<dbReference type="NCBIfam" id="TIGR00229">
    <property type="entry name" value="sensory_box"/>
    <property type="match status" value="3"/>
</dbReference>
<accession>A0A644VVX1</accession>
<dbReference type="InterPro" id="IPR013767">
    <property type="entry name" value="PAS_fold"/>
</dbReference>
<dbReference type="FunFam" id="3.30.565.10:FF:000006">
    <property type="entry name" value="Sensor histidine kinase WalK"/>
    <property type="match status" value="1"/>
</dbReference>
<dbReference type="SMART" id="SM00091">
    <property type="entry name" value="PAS"/>
    <property type="match status" value="3"/>
</dbReference>
<evidence type="ECO:0000256" key="11">
    <source>
        <dbReference type="ARBA" id="ARBA00023012"/>
    </source>
</evidence>
<feature type="transmembrane region" description="Helical" evidence="13">
    <location>
        <begin position="79"/>
        <end position="111"/>
    </location>
</feature>
<protein>
    <recommendedName>
        <fullName evidence="3">histidine kinase</fullName>
        <ecNumber evidence="3">2.7.13.3</ecNumber>
    </recommendedName>
</protein>
<keyword evidence="9" id="KW-0067">ATP-binding</keyword>
<dbReference type="PANTHER" id="PTHR42878">
    <property type="entry name" value="TWO-COMPONENT HISTIDINE KINASE"/>
    <property type="match status" value="1"/>
</dbReference>
<dbReference type="GO" id="GO:0016020">
    <property type="term" value="C:membrane"/>
    <property type="evidence" value="ECO:0007669"/>
    <property type="project" value="UniProtKB-SubCell"/>
</dbReference>
<evidence type="ECO:0000259" key="14">
    <source>
        <dbReference type="PROSITE" id="PS50109"/>
    </source>
</evidence>
<name>A0A644VVX1_9ZZZZ</name>
<dbReference type="InterPro" id="IPR000700">
    <property type="entry name" value="PAS-assoc_C"/>
</dbReference>
<dbReference type="GO" id="GO:0000156">
    <property type="term" value="F:phosphorelay response regulator activity"/>
    <property type="evidence" value="ECO:0007669"/>
    <property type="project" value="TreeGrafter"/>
</dbReference>
<evidence type="ECO:0000256" key="2">
    <source>
        <dbReference type="ARBA" id="ARBA00004141"/>
    </source>
</evidence>
<dbReference type="InterPro" id="IPR005467">
    <property type="entry name" value="His_kinase_dom"/>
</dbReference>
<feature type="domain" description="PAS" evidence="15">
    <location>
        <begin position="211"/>
        <end position="269"/>
    </location>
</feature>
<dbReference type="Gene3D" id="1.10.287.130">
    <property type="match status" value="1"/>
</dbReference>
<evidence type="ECO:0000256" key="1">
    <source>
        <dbReference type="ARBA" id="ARBA00000085"/>
    </source>
</evidence>
<feature type="domain" description="PAS" evidence="15">
    <location>
        <begin position="468"/>
        <end position="521"/>
    </location>
</feature>
<dbReference type="SUPFAM" id="SSF55874">
    <property type="entry name" value="ATPase domain of HSP90 chaperone/DNA topoisomerase II/histidine kinase"/>
    <property type="match status" value="1"/>
</dbReference>
<dbReference type="PANTHER" id="PTHR42878:SF7">
    <property type="entry name" value="SENSOR HISTIDINE KINASE GLRK"/>
    <property type="match status" value="1"/>
</dbReference>
<dbReference type="CDD" id="cd00082">
    <property type="entry name" value="HisKA"/>
    <property type="match status" value="1"/>
</dbReference>
<keyword evidence="8 17" id="KW-0418">Kinase</keyword>
<evidence type="ECO:0000259" key="16">
    <source>
        <dbReference type="PROSITE" id="PS50113"/>
    </source>
</evidence>
<dbReference type="InterPro" id="IPR003594">
    <property type="entry name" value="HATPase_dom"/>
</dbReference>
<dbReference type="Pfam" id="PF00512">
    <property type="entry name" value="HisKA"/>
    <property type="match status" value="1"/>
</dbReference>
<evidence type="ECO:0000256" key="12">
    <source>
        <dbReference type="ARBA" id="ARBA00023136"/>
    </source>
</evidence>
<dbReference type="Pfam" id="PF08448">
    <property type="entry name" value="PAS_4"/>
    <property type="match status" value="1"/>
</dbReference>
<dbReference type="GO" id="GO:0030295">
    <property type="term" value="F:protein kinase activator activity"/>
    <property type="evidence" value="ECO:0007669"/>
    <property type="project" value="TreeGrafter"/>
</dbReference>
<evidence type="ECO:0000256" key="4">
    <source>
        <dbReference type="ARBA" id="ARBA00022553"/>
    </source>
</evidence>
<dbReference type="SUPFAM" id="SSF47384">
    <property type="entry name" value="Homodimeric domain of signal transducing histidine kinase"/>
    <property type="match status" value="1"/>
</dbReference>
<dbReference type="PROSITE" id="PS50109">
    <property type="entry name" value="HIS_KIN"/>
    <property type="match status" value="1"/>
</dbReference>
<proteinExistence type="predicted"/>
<dbReference type="InterPro" id="IPR036890">
    <property type="entry name" value="HATPase_C_sf"/>
</dbReference>
<evidence type="ECO:0000256" key="8">
    <source>
        <dbReference type="ARBA" id="ARBA00022777"/>
    </source>
</evidence>
<feature type="domain" description="PAC" evidence="16">
    <location>
        <begin position="548"/>
        <end position="599"/>
    </location>
</feature>
<evidence type="ECO:0000256" key="9">
    <source>
        <dbReference type="ARBA" id="ARBA00022840"/>
    </source>
</evidence>
<feature type="transmembrane region" description="Helical" evidence="13">
    <location>
        <begin position="15"/>
        <end position="36"/>
    </location>
</feature>
<feature type="domain" description="PAS" evidence="15">
    <location>
        <begin position="340"/>
        <end position="378"/>
    </location>
</feature>
<keyword evidence="11" id="KW-0902">Two-component regulatory system</keyword>
<dbReference type="InterPro" id="IPR004358">
    <property type="entry name" value="Sig_transdc_His_kin-like_C"/>
</dbReference>
<dbReference type="InterPro" id="IPR013656">
    <property type="entry name" value="PAS_4"/>
</dbReference>
<dbReference type="SMART" id="SM00086">
    <property type="entry name" value="PAC"/>
    <property type="match status" value="3"/>
</dbReference>
<feature type="transmembrane region" description="Helical" evidence="13">
    <location>
        <begin position="155"/>
        <end position="176"/>
    </location>
</feature>
<evidence type="ECO:0000256" key="5">
    <source>
        <dbReference type="ARBA" id="ARBA00022679"/>
    </source>
</evidence>